<organism evidence="1 2">
    <name type="scientific">Clonostachys byssicola</name>
    <dbReference type="NCBI Taxonomy" id="160290"/>
    <lineage>
        <taxon>Eukaryota</taxon>
        <taxon>Fungi</taxon>
        <taxon>Dikarya</taxon>
        <taxon>Ascomycota</taxon>
        <taxon>Pezizomycotina</taxon>
        <taxon>Sordariomycetes</taxon>
        <taxon>Hypocreomycetidae</taxon>
        <taxon>Hypocreales</taxon>
        <taxon>Bionectriaceae</taxon>
        <taxon>Clonostachys</taxon>
    </lineage>
</organism>
<name>A0A9N9U2N8_9HYPO</name>
<evidence type="ECO:0000313" key="2">
    <source>
        <dbReference type="Proteomes" id="UP000754883"/>
    </source>
</evidence>
<protein>
    <submittedName>
        <fullName evidence="1">Uncharacterized protein</fullName>
    </submittedName>
</protein>
<keyword evidence="2" id="KW-1185">Reference proteome</keyword>
<dbReference type="EMBL" id="CABFNO020001301">
    <property type="protein sequence ID" value="CAG9979390.1"/>
    <property type="molecule type" value="Genomic_DNA"/>
</dbReference>
<proteinExistence type="predicted"/>
<dbReference type="Proteomes" id="UP000754883">
    <property type="component" value="Unassembled WGS sequence"/>
</dbReference>
<reference evidence="2" key="1">
    <citation type="submission" date="2019-06" db="EMBL/GenBank/DDBJ databases">
        <authorList>
            <person name="Broberg M."/>
        </authorList>
    </citation>
    <scope>NUCLEOTIDE SEQUENCE [LARGE SCALE GENOMIC DNA]</scope>
</reference>
<accession>A0A9N9U2N8</accession>
<reference evidence="1 2" key="2">
    <citation type="submission" date="2021-10" db="EMBL/GenBank/DDBJ databases">
        <authorList>
            <person name="Piombo E."/>
        </authorList>
    </citation>
    <scope>NUCLEOTIDE SEQUENCE [LARGE SCALE GENOMIC DNA]</scope>
</reference>
<dbReference type="OrthoDB" id="3945550at2759"/>
<gene>
    <name evidence="1" type="ORF">CBYS24578_00004851</name>
</gene>
<comment type="caution">
    <text evidence="1">The sequence shown here is derived from an EMBL/GenBank/DDBJ whole genome shotgun (WGS) entry which is preliminary data.</text>
</comment>
<evidence type="ECO:0000313" key="1">
    <source>
        <dbReference type="EMBL" id="CAG9979390.1"/>
    </source>
</evidence>
<sequence length="705" mass="79646">MDLHRLPRETLLQIVGYLGDSHRPSLYAFGLASKSCYISATVFIFRHIHLALRNPRELQHDVDALLEALSRTDSYRHVSTLSLKGCLDVKRPVSIHTGFDGVDPLGWWKSTLVDEPRINTLLPNTEPIHRGEFINDDEQYNDRSSKDYTAWAPIISLVKTLPSLAKLVYGCPDQFPPGLLDALHSHHPQCRLHHLKLRLQTLSWDHPDPYEMALATSPSLYSARLYYAWRDSKGVEGFSQEAMMELVAGLAPNLKEVAVVKFKPPGADRFIHGRGKRKGLTCFPPRNGKRGSLTSLSLLGTAYLLSPTLLQKWSGFTDFSCLHHLALGGEGAGWSRDHVNGVNGEVMAWMANNCSFTQLKVLRLVLERDTDATQRANYGDNAALFFTSLAPLDELSVTGPLEPKILKAILHQHGPTLEKLGLHSLEDASGDDPAQVSRHEIPMVFAKEHIQEIHTQCPVLEELAIPVKRTQSDAAEVDIYKSLARLDRLTSLFLILDCSDWRVSRDSSYSPDPSFDEDDRETWSFNVKRGDVRVGLINSAVDETLARAIWSTICQHKVGRRLESLRLWTTGGGVFGNDRQEAPSLFTSLSRSWSITRVPRDDKEVISVEELGRRAREASEKEHLEKERRWKRRQMFAHDNTTGTATMEENQGFAKKPKPSAELTDSELDAVELDTEAMRLFRRIWPRAENSKGWREDWTSFPLQI</sequence>
<dbReference type="AlphaFoldDB" id="A0A9N9U2N8"/>